<evidence type="ECO:0008006" key="3">
    <source>
        <dbReference type="Google" id="ProtNLM"/>
    </source>
</evidence>
<sequence length="311" mass="33186">MGAQGPDARDVVWTGVDVVTNDVGITEQVRALTGIAPGEAIPMNSPRLPMACARVRAVFPRPKVVCSAIMMEGARALYVVQLDSGQPSRDARTASARPPCAAPATNARFKRLVALIASDARAIGERPATAHSGEFVNGQGFLDARPDTVHRQRVAYFRRASGLQQEIEQAAQSCHPATRADGIHLMNYIGQPGKAVRLALAAVNDRDARVRNVAMRLLSSFHRWIPPARTAQLMSDACAALRVETFFDRNKALMLLHDLLRSDAALASQVTPPCRADIAGIALHSDSAQIGMPAKALTALLAPSAALALPQ</sequence>
<dbReference type="EMBL" id="VVIW01000018">
    <property type="protein sequence ID" value="NHZ43260.1"/>
    <property type="molecule type" value="Genomic_DNA"/>
</dbReference>
<accession>A0ABX0MFQ6</accession>
<gene>
    <name evidence="1" type="ORF">F1609_24230</name>
</gene>
<organism evidence="1 2">
    <name type="scientific">Massilia aquatica</name>
    <dbReference type="NCBI Taxonomy" id="2609000"/>
    <lineage>
        <taxon>Bacteria</taxon>
        <taxon>Pseudomonadati</taxon>
        <taxon>Pseudomonadota</taxon>
        <taxon>Betaproteobacteria</taxon>
        <taxon>Burkholderiales</taxon>
        <taxon>Oxalobacteraceae</taxon>
        <taxon>Telluria group</taxon>
        <taxon>Massilia</taxon>
    </lineage>
</organism>
<protein>
    <recommendedName>
        <fullName evidence="3">HEAT repeat domain-containing protein</fullName>
    </recommendedName>
</protein>
<reference evidence="1 2" key="1">
    <citation type="submission" date="2019-09" db="EMBL/GenBank/DDBJ databases">
        <title>Taxonomy of Antarctic Massilia spp.: description of Massilia rubra sp. nov., Massilia aquatica sp. nov., Massilia mucilaginosa sp. nov., Massilia frigida sp. nov. isolated from streams, lakes and regoliths.</title>
        <authorList>
            <person name="Holochova P."/>
            <person name="Sedlacek I."/>
            <person name="Kralova S."/>
            <person name="Maslanova I."/>
            <person name="Busse H.-J."/>
            <person name="Stankova E."/>
            <person name="Vrbovska V."/>
            <person name="Kovarovic V."/>
            <person name="Bartak M."/>
            <person name="Svec P."/>
            <person name="Pantucek R."/>
        </authorList>
    </citation>
    <scope>NUCLEOTIDE SEQUENCE [LARGE SCALE GENOMIC DNA]</scope>
    <source>
        <strain evidence="1 2">CCM 8693</strain>
    </source>
</reference>
<keyword evidence="2" id="KW-1185">Reference proteome</keyword>
<evidence type="ECO:0000313" key="1">
    <source>
        <dbReference type="EMBL" id="NHZ43260.1"/>
    </source>
</evidence>
<evidence type="ECO:0000313" key="2">
    <source>
        <dbReference type="Proteomes" id="UP000819052"/>
    </source>
</evidence>
<dbReference type="Proteomes" id="UP000819052">
    <property type="component" value="Unassembled WGS sequence"/>
</dbReference>
<name>A0ABX0MFQ6_9BURK</name>
<comment type="caution">
    <text evidence="1">The sequence shown here is derived from an EMBL/GenBank/DDBJ whole genome shotgun (WGS) entry which is preliminary data.</text>
</comment>
<dbReference type="RefSeq" id="WP_167079245.1">
    <property type="nucleotide sequence ID" value="NZ_VVIW01000018.1"/>
</dbReference>
<proteinExistence type="predicted"/>